<dbReference type="PANTHER" id="PTHR11472:SF34">
    <property type="entry name" value="REGULATOR OF TELOMERE ELONGATION HELICASE 1"/>
    <property type="match status" value="1"/>
</dbReference>
<dbReference type="RefSeq" id="WP_007743322.1">
    <property type="nucleotide sequence ID" value="NZ_AOMF01000182.1"/>
</dbReference>
<dbReference type="Proteomes" id="UP000011680">
    <property type="component" value="Unassembled WGS sequence"/>
</dbReference>
<dbReference type="SMART" id="SM00491">
    <property type="entry name" value="HELICc2"/>
    <property type="match status" value="1"/>
</dbReference>
<dbReference type="GO" id="GO:0005524">
    <property type="term" value="F:ATP binding"/>
    <property type="evidence" value="ECO:0007669"/>
    <property type="project" value="UniProtKB-KW"/>
</dbReference>
<evidence type="ECO:0000313" key="16">
    <source>
        <dbReference type="Proteomes" id="UP000011680"/>
    </source>
</evidence>
<evidence type="ECO:0000256" key="1">
    <source>
        <dbReference type="ARBA" id="ARBA00022485"/>
    </source>
</evidence>
<dbReference type="InterPro" id="IPR006555">
    <property type="entry name" value="ATP-dep_Helicase_C"/>
</dbReference>
<keyword evidence="8" id="KW-0408">Iron</keyword>
<keyword evidence="6 15" id="KW-0347">Helicase</keyword>
<evidence type="ECO:0000256" key="7">
    <source>
        <dbReference type="ARBA" id="ARBA00022840"/>
    </source>
</evidence>
<evidence type="ECO:0000256" key="2">
    <source>
        <dbReference type="ARBA" id="ARBA00022723"/>
    </source>
</evidence>
<dbReference type="EMBL" id="AOMF01000182">
    <property type="protein sequence ID" value="EMA48877.1"/>
    <property type="molecule type" value="Genomic_DNA"/>
</dbReference>
<dbReference type="PANTHER" id="PTHR11472">
    <property type="entry name" value="DNA REPAIR DEAD HELICASE RAD3/XP-D SUBFAMILY MEMBER"/>
    <property type="match status" value="1"/>
</dbReference>
<evidence type="ECO:0000256" key="13">
    <source>
        <dbReference type="SAM" id="MobiDB-lite"/>
    </source>
</evidence>
<accession>M0MT10</accession>
<evidence type="ECO:0000313" key="15">
    <source>
        <dbReference type="EMBL" id="EMA48877.1"/>
    </source>
</evidence>
<evidence type="ECO:0000256" key="3">
    <source>
        <dbReference type="ARBA" id="ARBA00022741"/>
    </source>
</evidence>
<dbReference type="InterPro" id="IPR027417">
    <property type="entry name" value="P-loop_NTPase"/>
</dbReference>
<reference evidence="15 16" key="1">
    <citation type="journal article" date="2014" name="PLoS Genet.">
        <title>Phylogenetically driven sequencing of extremely halophilic archaea reveals strategies for static and dynamic osmo-response.</title>
        <authorList>
            <person name="Becker E.A."/>
            <person name="Seitzer P.M."/>
            <person name="Tritt A."/>
            <person name="Larsen D."/>
            <person name="Krusor M."/>
            <person name="Yao A.I."/>
            <person name="Wu D."/>
            <person name="Madern D."/>
            <person name="Eisen J.A."/>
            <person name="Darling A.E."/>
            <person name="Facciotti M.T."/>
        </authorList>
    </citation>
    <scope>NUCLEOTIDE SEQUENCE [LARGE SCALE GENOMIC DNA]</scope>
    <source>
        <strain evidence="15 16">JCM 13552</strain>
    </source>
</reference>
<dbReference type="InterPro" id="IPR014013">
    <property type="entry name" value="Helic_SF1/SF2_ATP-bd_DinG/Rad3"/>
</dbReference>
<dbReference type="GO" id="GO:0051539">
    <property type="term" value="F:4 iron, 4 sulfur cluster binding"/>
    <property type="evidence" value="ECO:0007669"/>
    <property type="project" value="UniProtKB-KW"/>
</dbReference>
<dbReference type="Pfam" id="PF06733">
    <property type="entry name" value="DEAD_2"/>
    <property type="match status" value="1"/>
</dbReference>
<dbReference type="InterPro" id="IPR045028">
    <property type="entry name" value="DinG/Rad3-like"/>
</dbReference>
<dbReference type="PROSITE" id="PS51193">
    <property type="entry name" value="HELICASE_ATP_BIND_2"/>
    <property type="match status" value="1"/>
</dbReference>
<dbReference type="GO" id="GO:0006281">
    <property type="term" value="P:DNA repair"/>
    <property type="evidence" value="ECO:0007669"/>
    <property type="project" value="UniProtKB-KW"/>
</dbReference>
<protein>
    <submittedName>
        <fullName evidence="15">Helicase / DNA excision repair protein ERCC-2</fullName>
    </submittedName>
</protein>
<dbReference type="OrthoDB" id="27512at2157"/>
<dbReference type="InterPro" id="IPR010614">
    <property type="entry name" value="RAD3-like_helicase_DEAD"/>
</dbReference>
<dbReference type="PATRIC" id="fig|1227457.3.peg.3865"/>
<evidence type="ECO:0000256" key="10">
    <source>
        <dbReference type="ARBA" id="ARBA00023125"/>
    </source>
</evidence>
<dbReference type="InterPro" id="IPR014001">
    <property type="entry name" value="Helicase_ATP-bd"/>
</dbReference>
<keyword evidence="5" id="KW-0378">Hydrolase</keyword>
<evidence type="ECO:0000256" key="8">
    <source>
        <dbReference type="ARBA" id="ARBA00023004"/>
    </source>
</evidence>
<keyword evidence="4" id="KW-0227">DNA damage</keyword>
<evidence type="ECO:0000256" key="11">
    <source>
        <dbReference type="ARBA" id="ARBA00023204"/>
    </source>
</evidence>
<evidence type="ECO:0000256" key="5">
    <source>
        <dbReference type="ARBA" id="ARBA00022801"/>
    </source>
</evidence>
<dbReference type="SUPFAM" id="SSF52540">
    <property type="entry name" value="P-loop containing nucleoside triphosphate hydrolases"/>
    <property type="match status" value="1"/>
</dbReference>
<evidence type="ECO:0000259" key="14">
    <source>
        <dbReference type="PROSITE" id="PS51193"/>
    </source>
</evidence>
<keyword evidence="3" id="KW-0547">Nucleotide-binding</keyword>
<keyword evidence="2" id="KW-0479">Metal-binding</keyword>
<evidence type="ECO:0000256" key="6">
    <source>
        <dbReference type="ARBA" id="ARBA00022806"/>
    </source>
</evidence>
<dbReference type="InterPro" id="IPR006554">
    <property type="entry name" value="Helicase-like_DEXD_c2"/>
</dbReference>
<dbReference type="SMART" id="SM00487">
    <property type="entry name" value="DEXDc"/>
    <property type="match status" value="1"/>
</dbReference>
<keyword evidence="12" id="KW-0413">Isomerase</keyword>
<keyword evidence="10" id="KW-0238">DNA-binding</keyword>
<feature type="region of interest" description="Disordered" evidence="13">
    <location>
        <begin position="1"/>
        <end position="45"/>
    </location>
</feature>
<dbReference type="STRING" id="1227457.C451_19743"/>
<feature type="domain" description="Helicase ATP-binding" evidence="14">
    <location>
        <begin position="42"/>
        <end position="380"/>
    </location>
</feature>
<evidence type="ECO:0000256" key="4">
    <source>
        <dbReference type="ARBA" id="ARBA00022763"/>
    </source>
</evidence>
<organism evidence="15 16">
    <name type="scientific">Halococcus thailandensis JCM 13552</name>
    <dbReference type="NCBI Taxonomy" id="1227457"/>
    <lineage>
        <taxon>Archaea</taxon>
        <taxon>Methanobacteriati</taxon>
        <taxon>Methanobacteriota</taxon>
        <taxon>Stenosarchaea group</taxon>
        <taxon>Halobacteria</taxon>
        <taxon>Halobacteriales</taxon>
        <taxon>Halococcaceae</taxon>
        <taxon>Halococcus</taxon>
    </lineage>
</organism>
<keyword evidence="7" id="KW-0067">ATP-binding</keyword>
<dbReference type="GO" id="GO:0046872">
    <property type="term" value="F:metal ion binding"/>
    <property type="evidence" value="ECO:0007669"/>
    <property type="project" value="UniProtKB-KW"/>
</dbReference>
<dbReference type="GO" id="GO:0016818">
    <property type="term" value="F:hydrolase activity, acting on acid anhydrides, in phosphorus-containing anhydrides"/>
    <property type="evidence" value="ECO:0007669"/>
    <property type="project" value="InterPro"/>
</dbReference>
<proteinExistence type="predicted"/>
<gene>
    <name evidence="15" type="ORF">C451_19743</name>
</gene>
<dbReference type="GO" id="GO:0003678">
    <property type="term" value="F:DNA helicase activity"/>
    <property type="evidence" value="ECO:0007669"/>
    <property type="project" value="InterPro"/>
</dbReference>
<dbReference type="AlphaFoldDB" id="M0MT10"/>
<sequence length="832" mass="92393">MSDAEAGTETTDNPTSEKEARAGLRKGSPDSVGFSSDGPATDWRTYFPYDQPRNAQVDGIENIIETASDRGYTTLEGACGTGKTLVALCGGIQLVRDPDSPYERLFCVTPVKQQLQAFEDDLRAINRALDNRENDSDNGSDNDSGIEPVSGLTLVGKADVCSYTNTGRIDDRAIYGKCEDLREPVRRAARYADDGQRAVRELANDARLDSYNTSTNTTAQQPVATNDWTSPYTQQFPETDQSDTPYCPFYAKYRAETFDEGDGGYTPEGMLTPDDLVAQASNAGLCPHAVMSDSLQNAEVVIGNYYHLFDPTTLAAMTGELIDDQTLVVCDEAHMLIPRVRDLLSDTLTHSTLSNAISEIENRVLEQDRPGVDRILRQTLAEEGVREDDLRSFVEFLHEAKFFLEEQAVDALDDEDSNWERTNMAELPDEIQHPLRNPTTPQPDRFSEWAADNGYTNILRDASHIGTAVATALREASNRHSTFECSKTFSDTVGGVFGRWVECGHEQYFRSVELQQRASRDPSADLAWNKEYTAQFQMHNCLPATEIAGRLGQFAGGLLMSATLEPLDVYQRSVGLDQLEAKGRPVQELTYGLPFPDENRASFAVDLEKFTYKNRGGTDGRWRDPSQDALREHYAEVVQSVAQTTPGNVLVAMPSYAEGEWIADVLRQSGGVRKEVLVDESSANEVTDELKDEFFAGGDKLLVTSLRGTLTEGVDYDGDRLAACVVCGVPITNINGPVPKAIKTAYEREFGQHNGFDYAFTVPAVRKARQALGRVIRGHDEVGVRVAADRRYASRHQWDDVREYLPQYEREDYMPVERTDLGGQLETFWNGV</sequence>
<dbReference type="Pfam" id="PF13307">
    <property type="entry name" value="Helicase_C_2"/>
    <property type="match status" value="1"/>
</dbReference>
<keyword evidence="11" id="KW-0234">DNA repair</keyword>
<evidence type="ECO:0000256" key="12">
    <source>
        <dbReference type="ARBA" id="ARBA00023235"/>
    </source>
</evidence>
<dbReference type="Gene3D" id="3.40.50.300">
    <property type="entry name" value="P-loop containing nucleotide triphosphate hydrolases"/>
    <property type="match status" value="2"/>
</dbReference>
<keyword evidence="9" id="KW-0411">Iron-sulfur</keyword>
<keyword evidence="16" id="KW-1185">Reference proteome</keyword>
<name>M0MT10_9EURY</name>
<dbReference type="GO" id="GO:0003677">
    <property type="term" value="F:DNA binding"/>
    <property type="evidence" value="ECO:0007669"/>
    <property type="project" value="UniProtKB-KW"/>
</dbReference>
<evidence type="ECO:0000256" key="9">
    <source>
        <dbReference type="ARBA" id="ARBA00023014"/>
    </source>
</evidence>
<dbReference type="SMART" id="SM00488">
    <property type="entry name" value="DEXDc2"/>
    <property type="match status" value="1"/>
</dbReference>
<comment type="caution">
    <text evidence="15">The sequence shown here is derived from an EMBL/GenBank/DDBJ whole genome shotgun (WGS) entry which is preliminary data.</text>
</comment>
<dbReference type="eggNOG" id="arCOG00770">
    <property type="taxonomic scope" value="Archaea"/>
</dbReference>
<keyword evidence="1" id="KW-0004">4Fe-4S</keyword>